<keyword evidence="1" id="KW-0472">Membrane</keyword>
<dbReference type="AlphaFoldDB" id="H2C977"/>
<accession>H2C977</accession>
<proteinExistence type="predicted"/>
<keyword evidence="1" id="KW-1133">Transmembrane helix</keyword>
<feature type="transmembrane region" description="Helical" evidence="1">
    <location>
        <begin position="129"/>
        <end position="147"/>
    </location>
</feature>
<keyword evidence="1" id="KW-0812">Transmembrane</keyword>
<feature type="transmembrane region" description="Helical" evidence="1">
    <location>
        <begin position="18"/>
        <end position="40"/>
    </location>
</feature>
<organism evidence="2 3">
    <name type="scientific">Metallosphaera yellowstonensis MK1</name>
    <dbReference type="NCBI Taxonomy" id="671065"/>
    <lineage>
        <taxon>Archaea</taxon>
        <taxon>Thermoproteota</taxon>
        <taxon>Thermoprotei</taxon>
        <taxon>Sulfolobales</taxon>
        <taxon>Sulfolobaceae</taxon>
        <taxon>Metallosphaera</taxon>
    </lineage>
</organism>
<protein>
    <submittedName>
        <fullName evidence="2">Putative membrane protein</fullName>
    </submittedName>
</protein>
<feature type="transmembrane region" description="Helical" evidence="1">
    <location>
        <begin position="159"/>
        <end position="176"/>
    </location>
</feature>
<gene>
    <name evidence="2" type="ORF">MetMK1DRAFT_00031480</name>
</gene>
<reference evidence="2 3" key="1">
    <citation type="submission" date="2012-01" db="EMBL/GenBank/DDBJ databases">
        <title>Improved High-Quality Draft sequence of Metallosphaera yellowstonensis MK1.</title>
        <authorList>
            <consortium name="US DOE Joint Genome Institute"/>
            <person name="Lucas S."/>
            <person name="Han J."/>
            <person name="Cheng J.-F."/>
            <person name="Goodwin L."/>
            <person name="Pitluck S."/>
            <person name="Peters L."/>
            <person name="Teshima H."/>
            <person name="Detter J.C."/>
            <person name="Han C."/>
            <person name="Tapia R."/>
            <person name="Land M."/>
            <person name="Hauser L."/>
            <person name="Kyrpides N."/>
            <person name="Kozubal M."/>
            <person name="Macur R.E."/>
            <person name="Jay Z."/>
            <person name="Inskeep W."/>
            <person name="Woyke T."/>
        </authorList>
    </citation>
    <scope>NUCLEOTIDE SEQUENCE [LARGE SCALE GENOMIC DNA]</scope>
    <source>
        <strain evidence="2 3">MK1</strain>
    </source>
</reference>
<keyword evidence="3" id="KW-1185">Reference proteome</keyword>
<dbReference type="HOGENOM" id="CLU_1425143_0_0_2"/>
<evidence type="ECO:0000313" key="2">
    <source>
        <dbReference type="EMBL" id="EHP68703.1"/>
    </source>
</evidence>
<sequence>MDGLRYSLRNERPILRRYLILGAFDGVLVSLGILVSSSFAGASDKVITISIVTALVAVAISSAWNSLIVELKERRLEFARLEKQMMKSLRGSIYDYGMRMTVVLSVLAHGVSPFLGLLSLLAFHLTGSTVYSAAISLVELLGLGFAYEGNTSDKIRSGLFIALGGVMTLVISVLLAR</sequence>
<dbReference type="STRING" id="671065.MetMK1DRAFT_00031480"/>
<dbReference type="eggNOG" id="arCOG01091">
    <property type="taxonomic scope" value="Archaea"/>
</dbReference>
<dbReference type="Proteomes" id="UP000003980">
    <property type="component" value="Unassembled WGS sequence"/>
</dbReference>
<evidence type="ECO:0000256" key="1">
    <source>
        <dbReference type="SAM" id="Phobius"/>
    </source>
</evidence>
<feature type="transmembrane region" description="Helical" evidence="1">
    <location>
        <begin position="96"/>
        <end position="123"/>
    </location>
</feature>
<feature type="transmembrane region" description="Helical" evidence="1">
    <location>
        <begin position="46"/>
        <end position="68"/>
    </location>
</feature>
<dbReference type="EMBL" id="JH597770">
    <property type="protein sequence ID" value="EHP68703.1"/>
    <property type="molecule type" value="Genomic_DNA"/>
</dbReference>
<evidence type="ECO:0000313" key="3">
    <source>
        <dbReference type="Proteomes" id="UP000003980"/>
    </source>
</evidence>
<name>H2C977_9CREN</name>